<keyword evidence="1" id="KW-1133">Transmembrane helix</keyword>
<keyword evidence="1" id="KW-0472">Membrane</keyword>
<proteinExistence type="predicted"/>
<evidence type="ECO:0000256" key="1">
    <source>
        <dbReference type="SAM" id="Phobius"/>
    </source>
</evidence>
<evidence type="ECO:0000313" key="3">
    <source>
        <dbReference type="Proteomes" id="UP001500037"/>
    </source>
</evidence>
<dbReference type="EMBL" id="BAAALF010000004">
    <property type="protein sequence ID" value="GAA1217849.1"/>
    <property type="molecule type" value="Genomic_DNA"/>
</dbReference>
<comment type="caution">
    <text evidence="2">The sequence shown here is derived from an EMBL/GenBank/DDBJ whole genome shotgun (WGS) entry which is preliminary data.</text>
</comment>
<feature type="transmembrane region" description="Helical" evidence="1">
    <location>
        <begin position="167"/>
        <end position="186"/>
    </location>
</feature>
<evidence type="ECO:0000313" key="2">
    <source>
        <dbReference type="EMBL" id="GAA1217849.1"/>
    </source>
</evidence>
<keyword evidence="1" id="KW-0812">Transmembrane</keyword>
<feature type="transmembrane region" description="Helical" evidence="1">
    <location>
        <begin position="111"/>
        <end position="128"/>
    </location>
</feature>
<gene>
    <name evidence="2" type="ORF">GCM10009665_04670</name>
</gene>
<protein>
    <submittedName>
        <fullName evidence="2">Uncharacterized protein</fullName>
    </submittedName>
</protein>
<reference evidence="2 3" key="1">
    <citation type="journal article" date="2019" name="Int. J. Syst. Evol. Microbiol.">
        <title>The Global Catalogue of Microorganisms (GCM) 10K type strain sequencing project: providing services to taxonomists for standard genome sequencing and annotation.</title>
        <authorList>
            <consortium name="The Broad Institute Genomics Platform"/>
            <consortium name="The Broad Institute Genome Sequencing Center for Infectious Disease"/>
            <person name="Wu L."/>
            <person name="Ma J."/>
        </authorList>
    </citation>
    <scope>NUCLEOTIDE SEQUENCE [LARGE SCALE GENOMIC DNA]</scope>
    <source>
        <strain evidence="2 3">JCM 13004</strain>
    </source>
</reference>
<name>A0ABN1VRD3_9ACTN</name>
<feature type="transmembrane region" description="Helical" evidence="1">
    <location>
        <begin position="135"/>
        <end position="161"/>
    </location>
</feature>
<keyword evidence="3" id="KW-1185">Reference proteome</keyword>
<dbReference type="Proteomes" id="UP001500037">
    <property type="component" value="Unassembled WGS sequence"/>
</dbReference>
<dbReference type="RefSeq" id="WP_344438409.1">
    <property type="nucleotide sequence ID" value="NZ_BAAALF010000004.1"/>
</dbReference>
<feature type="transmembrane region" description="Helical" evidence="1">
    <location>
        <begin position="40"/>
        <end position="56"/>
    </location>
</feature>
<sequence>MTPAVPLAALGLIDAAFSGFRAYAGRDARIRRFRATARAALRGLAVGAVLLLVPALRSRAPAGAPLRALATGAVLLLAPAPAAGGVLLAAADRPRTYALLTHGGTGYLLPLALYAALVLLSLAAYFLLPFRAGTLAVVVGLGPLTLLRPLVVALACAAALANGGGPPSLLVGTVAALAVLLVGPLVHHRWYREVLPPEPIATR</sequence>
<organism evidence="2 3">
    <name type="scientific">Kitasatospora nipponensis</name>
    <dbReference type="NCBI Taxonomy" id="258049"/>
    <lineage>
        <taxon>Bacteria</taxon>
        <taxon>Bacillati</taxon>
        <taxon>Actinomycetota</taxon>
        <taxon>Actinomycetes</taxon>
        <taxon>Kitasatosporales</taxon>
        <taxon>Streptomycetaceae</taxon>
        <taxon>Kitasatospora</taxon>
    </lineage>
</organism>
<accession>A0ABN1VRD3</accession>
<feature type="transmembrane region" description="Helical" evidence="1">
    <location>
        <begin position="68"/>
        <end position="91"/>
    </location>
</feature>